<dbReference type="PROSITE" id="PS00070">
    <property type="entry name" value="ALDEHYDE_DEHYDR_CYS"/>
    <property type="match status" value="1"/>
</dbReference>
<dbReference type="FunFam" id="3.40.605.10:FF:000007">
    <property type="entry name" value="NAD/NADP-dependent betaine aldehyde dehydrogenase"/>
    <property type="match status" value="1"/>
</dbReference>
<dbReference type="InterPro" id="IPR016163">
    <property type="entry name" value="Ald_DH_C"/>
</dbReference>
<dbReference type="GO" id="GO:0016620">
    <property type="term" value="F:oxidoreductase activity, acting on the aldehyde or oxo group of donors, NAD or NADP as acceptor"/>
    <property type="evidence" value="ECO:0007669"/>
    <property type="project" value="InterPro"/>
</dbReference>
<sequence length="473" mass="49374">MSLIRSPITGDAIREVADVTPAGLDDAFDAARAAAPVWRAVPPTERGRLLVEVGRRMRARIDEVAELETLNTGKLVADTRREAERAAGCFEYYGGYADKVVGSVIPVPGPFHTYTLREPYGVVAGIIPWNVPYFFAAKKIAPALAFGNVSLLKPAQETPLTALLLGEIVAEVLAGAGLPGGIVQVLAGGGELGRALVSDPRTDMVVFTGSARTGAAVGSAAAAHFAPAALELGGKSPQLVFADADLDAAVAGVVEGIVGSCGQMCIAGSRLYVQAAVYPQFLDRLADRVRGLRVGDPRMAGTQVGPQVTQAQADKTGEYIARGQADGGRLIAQAELPTAPELAGGYWVPPTVLADVDPKSPLLQEEVFGPVLAVDRFTDEVDAVELAHRTRFGLAAGVWTGDPGRAHRMAAALRVGTVWVNTYRILSDLVPFGGVGHSGYGREGGADAVGLYTWTKSVWLATDPGVPSTYGKG</sequence>
<evidence type="ECO:0000313" key="7">
    <source>
        <dbReference type="Proteomes" id="UP000183585"/>
    </source>
</evidence>
<proteinExistence type="inferred from homology"/>
<dbReference type="Proteomes" id="UP000183585">
    <property type="component" value="Unassembled WGS sequence"/>
</dbReference>
<evidence type="ECO:0000259" key="5">
    <source>
        <dbReference type="Pfam" id="PF00171"/>
    </source>
</evidence>
<dbReference type="InterPro" id="IPR016161">
    <property type="entry name" value="Ald_DH/histidinol_DH"/>
</dbReference>
<dbReference type="Pfam" id="PF00171">
    <property type="entry name" value="Aldedh"/>
    <property type="match status" value="1"/>
</dbReference>
<comment type="similarity">
    <text evidence="1 4">Belongs to the aldehyde dehydrogenase family.</text>
</comment>
<reference evidence="7" key="1">
    <citation type="submission" date="2016-06" db="EMBL/GenBank/DDBJ databases">
        <authorList>
            <person name="Varghese N."/>
            <person name="Submissions Spin"/>
        </authorList>
    </citation>
    <scope>NUCLEOTIDE SEQUENCE [LARGE SCALE GENOMIC DNA]</scope>
    <source>
        <strain evidence="7">DSM 43168</strain>
    </source>
</reference>
<name>A0A1C4V7S5_9ACTN</name>
<keyword evidence="2 4" id="KW-0560">Oxidoreductase</keyword>
<accession>A0A1C4V7S5</accession>
<dbReference type="InterPro" id="IPR016160">
    <property type="entry name" value="Ald_DH_CS_CYS"/>
</dbReference>
<gene>
    <name evidence="6" type="ORF">GA0070563_102100</name>
</gene>
<evidence type="ECO:0000256" key="4">
    <source>
        <dbReference type="RuleBase" id="RU003345"/>
    </source>
</evidence>
<feature type="active site" evidence="3">
    <location>
        <position position="231"/>
    </location>
</feature>
<evidence type="ECO:0000313" key="6">
    <source>
        <dbReference type="EMBL" id="SCE80088.1"/>
    </source>
</evidence>
<dbReference type="InterPro" id="IPR015590">
    <property type="entry name" value="Aldehyde_DH_dom"/>
</dbReference>
<dbReference type="InterPro" id="IPR016162">
    <property type="entry name" value="Ald_DH_N"/>
</dbReference>
<protein>
    <submittedName>
        <fullName evidence="6">Acyl-CoA reductase</fullName>
    </submittedName>
</protein>
<evidence type="ECO:0000256" key="1">
    <source>
        <dbReference type="ARBA" id="ARBA00009986"/>
    </source>
</evidence>
<dbReference type="Gene3D" id="3.40.309.10">
    <property type="entry name" value="Aldehyde Dehydrogenase, Chain A, domain 2"/>
    <property type="match status" value="1"/>
</dbReference>
<dbReference type="FunFam" id="3.40.309.10:FF:000012">
    <property type="entry name" value="Betaine aldehyde dehydrogenase"/>
    <property type="match status" value="1"/>
</dbReference>
<dbReference type="Gene3D" id="3.40.605.10">
    <property type="entry name" value="Aldehyde Dehydrogenase, Chain A, domain 1"/>
    <property type="match status" value="1"/>
</dbReference>
<dbReference type="PROSITE" id="PS00687">
    <property type="entry name" value="ALDEHYDE_DEHYDR_GLU"/>
    <property type="match status" value="1"/>
</dbReference>
<dbReference type="PANTHER" id="PTHR11699">
    <property type="entry name" value="ALDEHYDE DEHYDROGENASE-RELATED"/>
    <property type="match status" value="1"/>
</dbReference>
<dbReference type="RefSeq" id="WP_074472959.1">
    <property type="nucleotide sequence ID" value="NZ_FMCT01000002.1"/>
</dbReference>
<evidence type="ECO:0000256" key="3">
    <source>
        <dbReference type="PROSITE-ProRule" id="PRU10007"/>
    </source>
</evidence>
<keyword evidence="7" id="KW-1185">Reference proteome</keyword>
<dbReference type="AlphaFoldDB" id="A0A1C4V7S5"/>
<evidence type="ECO:0000256" key="2">
    <source>
        <dbReference type="ARBA" id="ARBA00023002"/>
    </source>
</evidence>
<dbReference type="EMBL" id="FMCT01000002">
    <property type="protein sequence ID" value="SCE80088.1"/>
    <property type="molecule type" value="Genomic_DNA"/>
</dbReference>
<dbReference type="SUPFAM" id="SSF53720">
    <property type="entry name" value="ALDH-like"/>
    <property type="match status" value="1"/>
</dbReference>
<organism evidence="6 7">
    <name type="scientific">Micromonospora carbonacea</name>
    <dbReference type="NCBI Taxonomy" id="47853"/>
    <lineage>
        <taxon>Bacteria</taxon>
        <taxon>Bacillati</taxon>
        <taxon>Actinomycetota</taxon>
        <taxon>Actinomycetes</taxon>
        <taxon>Micromonosporales</taxon>
        <taxon>Micromonosporaceae</taxon>
        <taxon>Micromonospora</taxon>
    </lineage>
</organism>
<feature type="domain" description="Aldehyde dehydrogenase" evidence="5">
    <location>
        <begin position="5"/>
        <end position="458"/>
    </location>
</feature>
<dbReference type="InterPro" id="IPR029510">
    <property type="entry name" value="Ald_DH_CS_GLU"/>
</dbReference>